<name>M0LTB5_9EURY</name>
<proteinExistence type="predicted"/>
<dbReference type="RefSeq" id="WP_006673176.1">
    <property type="nucleotide sequence ID" value="NZ_AOMA01000112.1"/>
</dbReference>
<gene>
    <name evidence="2" type="ORF">C446_11357</name>
</gene>
<keyword evidence="1" id="KW-0812">Transmembrane</keyword>
<dbReference type="Proteomes" id="UP000011607">
    <property type="component" value="Unassembled WGS sequence"/>
</dbReference>
<sequence length="92" mass="10061">MAKGQGPPEEELPIYPRDFLVLAVVSLVFGVALAALLRPIEPYSQFVFTAFSGAVLLAFFLFVPVMAVRLFLEERASEDETSPTDRGNTGPE</sequence>
<evidence type="ECO:0000313" key="3">
    <source>
        <dbReference type="Proteomes" id="UP000011607"/>
    </source>
</evidence>
<evidence type="ECO:0000313" key="2">
    <source>
        <dbReference type="EMBL" id="EMA36802.1"/>
    </source>
</evidence>
<dbReference type="AlphaFoldDB" id="M0LTB5"/>
<keyword evidence="1" id="KW-1133">Transmembrane helix</keyword>
<keyword evidence="1" id="KW-0472">Membrane</keyword>
<dbReference type="EMBL" id="AOMA01000112">
    <property type="protein sequence ID" value="EMA36802.1"/>
    <property type="molecule type" value="Genomic_DNA"/>
</dbReference>
<feature type="transmembrane region" description="Helical" evidence="1">
    <location>
        <begin position="20"/>
        <end position="40"/>
    </location>
</feature>
<feature type="transmembrane region" description="Helical" evidence="1">
    <location>
        <begin position="46"/>
        <end position="72"/>
    </location>
</feature>
<reference evidence="2 3" key="1">
    <citation type="journal article" date="2014" name="PLoS Genet.">
        <title>Phylogenetically driven sequencing of extremely halophilic archaea reveals strategies for static and dynamic osmo-response.</title>
        <authorList>
            <person name="Becker E.A."/>
            <person name="Seitzer P.M."/>
            <person name="Tritt A."/>
            <person name="Larsen D."/>
            <person name="Krusor M."/>
            <person name="Yao A.I."/>
            <person name="Wu D."/>
            <person name="Madern D."/>
            <person name="Eisen J.A."/>
            <person name="Darling A.E."/>
            <person name="Facciotti M.T."/>
        </authorList>
    </citation>
    <scope>NUCLEOTIDE SEQUENCE [LARGE SCALE GENOMIC DNA]</scope>
    <source>
        <strain evidence="2 3">JCM 10879</strain>
    </source>
</reference>
<protein>
    <submittedName>
        <fullName evidence="2">Uncharacterized protein</fullName>
    </submittedName>
</protein>
<dbReference type="OrthoDB" id="157322at2157"/>
<organism evidence="2 3">
    <name type="scientific">Halobiforma nitratireducens JCM 10879</name>
    <dbReference type="NCBI Taxonomy" id="1227454"/>
    <lineage>
        <taxon>Archaea</taxon>
        <taxon>Methanobacteriati</taxon>
        <taxon>Methanobacteriota</taxon>
        <taxon>Stenosarchaea group</taxon>
        <taxon>Halobacteria</taxon>
        <taxon>Halobacteriales</taxon>
        <taxon>Natrialbaceae</taxon>
        <taxon>Halobiforma</taxon>
    </lineage>
</organism>
<evidence type="ECO:0000256" key="1">
    <source>
        <dbReference type="SAM" id="Phobius"/>
    </source>
</evidence>
<comment type="caution">
    <text evidence="2">The sequence shown here is derived from an EMBL/GenBank/DDBJ whole genome shotgun (WGS) entry which is preliminary data.</text>
</comment>
<accession>M0LTB5</accession>
<dbReference type="eggNOG" id="arCOG11491">
    <property type="taxonomic scope" value="Archaea"/>
</dbReference>
<keyword evidence="3" id="KW-1185">Reference proteome</keyword>